<dbReference type="GO" id="GO:0006402">
    <property type="term" value="P:mRNA catabolic process"/>
    <property type="evidence" value="ECO:0007669"/>
    <property type="project" value="TreeGrafter"/>
</dbReference>
<keyword evidence="3" id="KW-0255">Endonuclease</keyword>
<dbReference type="Pfam" id="PF02452">
    <property type="entry name" value="PemK_toxin"/>
    <property type="match status" value="1"/>
</dbReference>
<keyword evidence="3" id="KW-0378">Hydrolase</keyword>
<dbReference type="Gene3D" id="2.30.30.110">
    <property type="match status" value="1"/>
</dbReference>
<comment type="function">
    <text evidence="3">Toxic component of a type II toxin-antitoxin (TA) system.</text>
</comment>
<sequence>MRRGDIYQVDFEPVRGAEANKARPAIIVSHNMLNEAVEELQYGVITVVPLTTNIKRVLQFQTLLYASDTGLASDSKTLTEQIRALSYERLLHPVGGLNAELLARVDADLRLCLSL</sequence>
<dbReference type="GO" id="GO:0016075">
    <property type="term" value="P:rRNA catabolic process"/>
    <property type="evidence" value="ECO:0007669"/>
    <property type="project" value="TreeGrafter"/>
</dbReference>
<keyword evidence="3" id="KW-0540">Nuclease</keyword>
<dbReference type="PANTHER" id="PTHR33988:SF1">
    <property type="entry name" value="ENDORIBONUCLEASE MAZF7-RELATED"/>
    <property type="match status" value="1"/>
</dbReference>
<dbReference type="GO" id="GO:0004521">
    <property type="term" value="F:RNA endonuclease activity"/>
    <property type="evidence" value="ECO:0007669"/>
    <property type="project" value="TreeGrafter"/>
</dbReference>
<protein>
    <recommendedName>
        <fullName evidence="3">mRNA interferase</fullName>
        <ecNumber evidence="3">3.1.-.-</ecNumber>
    </recommendedName>
</protein>
<dbReference type="RefSeq" id="WP_091053663.1">
    <property type="nucleotide sequence ID" value="NZ_FNGF01000007.1"/>
</dbReference>
<evidence type="ECO:0000313" key="5">
    <source>
        <dbReference type="Proteomes" id="UP000198662"/>
    </source>
</evidence>
<keyword evidence="2" id="KW-1277">Toxin-antitoxin system</keyword>
<name>A0A1G9LG00_9ACTN</name>
<dbReference type="SUPFAM" id="SSF50118">
    <property type="entry name" value="Cell growth inhibitor/plasmid maintenance toxic component"/>
    <property type="match status" value="1"/>
</dbReference>
<gene>
    <name evidence="4" type="ORF">SAMN05216298_4468</name>
</gene>
<evidence type="ECO:0000256" key="3">
    <source>
        <dbReference type="PIRNR" id="PIRNR033490"/>
    </source>
</evidence>
<accession>A0A1G9LG00</accession>
<dbReference type="PANTHER" id="PTHR33988">
    <property type="entry name" value="ENDORIBONUCLEASE MAZF-RELATED"/>
    <property type="match status" value="1"/>
</dbReference>
<dbReference type="GO" id="GO:0003677">
    <property type="term" value="F:DNA binding"/>
    <property type="evidence" value="ECO:0007669"/>
    <property type="project" value="InterPro"/>
</dbReference>
<organism evidence="4 5">
    <name type="scientific">Glycomyces sambucus</name>
    <dbReference type="NCBI Taxonomy" id="380244"/>
    <lineage>
        <taxon>Bacteria</taxon>
        <taxon>Bacillati</taxon>
        <taxon>Actinomycetota</taxon>
        <taxon>Actinomycetes</taxon>
        <taxon>Glycomycetales</taxon>
        <taxon>Glycomycetaceae</taxon>
        <taxon>Glycomyces</taxon>
    </lineage>
</organism>
<evidence type="ECO:0000256" key="1">
    <source>
        <dbReference type="ARBA" id="ARBA00007521"/>
    </source>
</evidence>
<keyword evidence="5" id="KW-1185">Reference proteome</keyword>
<dbReference type="InterPro" id="IPR011067">
    <property type="entry name" value="Plasmid_toxin/cell-grow_inhib"/>
</dbReference>
<dbReference type="STRING" id="380244.SAMN05216298_4468"/>
<dbReference type="InterPro" id="IPR003477">
    <property type="entry name" value="PemK-like"/>
</dbReference>
<dbReference type="GO" id="GO:0016787">
    <property type="term" value="F:hydrolase activity"/>
    <property type="evidence" value="ECO:0007669"/>
    <property type="project" value="UniProtKB-KW"/>
</dbReference>
<dbReference type="EC" id="3.1.-.-" evidence="3"/>
<dbReference type="OrthoDB" id="9808744at2"/>
<dbReference type="EMBL" id="FNGF01000007">
    <property type="protein sequence ID" value="SDL60445.1"/>
    <property type="molecule type" value="Genomic_DNA"/>
</dbReference>
<dbReference type="AlphaFoldDB" id="A0A1G9LG00"/>
<proteinExistence type="inferred from homology"/>
<dbReference type="Proteomes" id="UP000198662">
    <property type="component" value="Unassembled WGS sequence"/>
</dbReference>
<comment type="similarity">
    <text evidence="1 3">Belongs to the PemK/MazF family.</text>
</comment>
<dbReference type="PIRSF" id="PIRSF033490">
    <property type="entry name" value="MazF"/>
    <property type="match status" value="1"/>
</dbReference>
<evidence type="ECO:0000313" key="4">
    <source>
        <dbReference type="EMBL" id="SDL60445.1"/>
    </source>
</evidence>
<evidence type="ECO:0000256" key="2">
    <source>
        <dbReference type="ARBA" id="ARBA00022649"/>
    </source>
</evidence>
<reference evidence="5" key="1">
    <citation type="submission" date="2016-10" db="EMBL/GenBank/DDBJ databases">
        <authorList>
            <person name="Varghese N."/>
            <person name="Submissions S."/>
        </authorList>
    </citation>
    <scope>NUCLEOTIDE SEQUENCE [LARGE SCALE GENOMIC DNA]</scope>
    <source>
        <strain evidence="5">CGMCC 4.3147</strain>
    </source>
</reference>